<protein>
    <recommendedName>
        <fullName evidence="2">Decapping nuclease</fullName>
        <ecNumber evidence="2">3.6.1.-</ecNumber>
    </recommendedName>
</protein>
<dbReference type="EMBL" id="GL433855">
    <property type="protein sequence ID" value="EFN52607.1"/>
    <property type="molecule type" value="Genomic_DNA"/>
</dbReference>
<gene>
    <name evidence="5" type="ORF">CHLNCDRAFT_138659</name>
</gene>
<dbReference type="Proteomes" id="UP000008141">
    <property type="component" value="Unassembled WGS sequence"/>
</dbReference>
<dbReference type="EC" id="3.6.1.-" evidence="2"/>
<feature type="domain" description="RAI1-like" evidence="4">
    <location>
        <begin position="167"/>
        <end position="357"/>
    </location>
</feature>
<dbReference type="AlphaFoldDB" id="E1ZNH3"/>
<dbReference type="GO" id="GO:0110155">
    <property type="term" value="P:NAD-cap decapping"/>
    <property type="evidence" value="ECO:0007669"/>
    <property type="project" value="TreeGrafter"/>
</dbReference>
<keyword evidence="2" id="KW-0547">Nucleotide-binding</keyword>
<keyword evidence="6" id="KW-1185">Reference proteome</keyword>
<comment type="subcellular location">
    <subcellularLocation>
        <location evidence="2">Nucleus</location>
    </subcellularLocation>
</comment>
<dbReference type="InterPro" id="IPR013961">
    <property type="entry name" value="RAI1"/>
</dbReference>
<comment type="cofactor">
    <cofactor evidence="2">
        <name>a divalent metal cation</name>
        <dbReference type="ChEBI" id="CHEBI:60240"/>
    </cofactor>
</comment>
<dbReference type="GO" id="GO:0004518">
    <property type="term" value="F:nuclease activity"/>
    <property type="evidence" value="ECO:0007669"/>
    <property type="project" value="UniProtKB-KW"/>
</dbReference>
<dbReference type="GO" id="GO:0000956">
    <property type="term" value="P:nuclear-transcribed mRNA catabolic process"/>
    <property type="evidence" value="ECO:0007669"/>
    <property type="project" value="TreeGrafter"/>
</dbReference>
<accession>E1ZNH3</accession>
<dbReference type="eggNOG" id="KOG1982">
    <property type="taxonomic scope" value="Eukaryota"/>
</dbReference>
<dbReference type="GO" id="GO:0005634">
    <property type="term" value="C:nucleus"/>
    <property type="evidence" value="ECO:0007669"/>
    <property type="project" value="UniProtKB-SubCell"/>
</dbReference>
<dbReference type="GO" id="GO:0046872">
    <property type="term" value="F:metal ion binding"/>
    <property type="evidence" value="ECO:0007669"/>
    <property type="project" value="UniProtKB-KW"/>
</dbReference>
<comment type="function">
    <text evidence="2">Decapping enzyme for NAD-capped RNAs: specifically hydrolyzes the nicotinamide adenine dinucleotide (NAD) cap from a subset of RNAs by removing the entire NAD moiety from the 5'-end of an NAD-capped RNA.</text>
</comment>
<sequence length="398" mass="41275">MSQPVQVAGWTKVAAGAFTPDCSGLLPFVRPALPASLEGGGYVGKDEGEDVGVEPVVRAAAAAAALQAGCDVLSYRNNLNKIFGVPFDPSSPWAVDACLLRLPGPAPGSGRGSSSTGRGGGGGGSMAGRESGGSSSLSGSESGGGGGGTLFLDIVKVEQAWIGDPAQMEKFTRWGFEALCTGQEVADASSEYGALVRSRLAQHRLLIDAEIDCFDPAAAGQLPPAEERQQAPGGQQQKRQQQPPPLSSYIELKTYKLPQHPGQQRTLHRHKHPKWWLQSFLAGVPRLALGGRDDQARACGMVRRIDLVATADLPGISAAHGAHWSPGQALQFGVAVLGWMREEAGRAPGQHLRFTYAGGSGGGGGRGGAAGSIRCEVVEGGALPQRISSCLRECGLEL</sequence>
<dbReference type="FunCoup" id="E1ZNH3">
    <property type="interactions" value="1194"/>
</dbReference>
<dbReference type="GO" id="GO:0000166">
    <property type="term" value="F:nucleotide binding"/>
    <property type="evidence" value="ECO:0007669"/>
    <property type="project" value="UniProtKB-KW"/>
</dbReference>
<keyword evidence="2" id="KW-0539">Nucleus</keyword>
<organism evidence="6">
    <name type="scientific">Chlorella variabilis</name>
    <name type="common">Green alga</name>
    <dbReference type="NCBI Taxonomy" id="554065"/>
    <lineage>
        <taxon>Eukaryota</taxon>
        <taxon>Viridiplantae</taxon>
        <taxon>Chlorophyta</taxon>
        <taxon>core chlorophytes</taxon>
        <taxon>Trebouxiophyceae</taxon>
        <taxon>Chlorellales</taxon>
        <taxon>Chlorellaceae</taxon>
        <taxon>Chlorella clade</taxon>
        <taxon>Chlorella</taxon>
    </lineage>
</organism>
<proteinExistence type="inferred from homology"/>
<dbReference type="InterPro" id="IPR039039">
    <property type="entry name" value="RAI1-like_fam"/>
</dbReference>
<dbReference type="OrthoDB" id="5853397at2759"/>
<dbReference type="Pfam" id="PF08652">
    <property type="entry name" value="RAI1"/>
    <property type="match status" value="1"/>
</dbReference>
<evidence type="ECO:0000259" key="4">
    <source>
        <dbReference type="Pfam" id="PF08652"/>
    </source>
</evidence>
<dbReference type="KEGG" id="cvr:CHLNCDRAFT_138659"/>
<dbReference type="InParanoid" id="E1ZNH3"/>
<evidence type="ECO:0000256" key="3">
    <source>
        <dbReference type="SAM" id="MobiDB-lite"/>
    </source>
</evidence>
<feature type="region of interest" description="Disordered" evidence="3">
    <location>
        <begin position="106"/>
        <end position="145"/>
    </location>
</feature>
<evidence type="ECO:0000313" key="5">
    <source>
        <dbReference type="EMBL" id="EFN52607.1"/>
    </source>
</evidence>
<evidence type="ECO:0000256" key="2">
    <source>
        <dbReference type="RuleBase" id="RU367113"/>
    </source>
</evidence>
<name>E1ZNH3_CHLVA</name>
<dbReference type="OMA" id="WVIDAVW"/>
<feature type="compositionally biased region" description="Low complexity" evidence="3">
    <location>
        <begin position="127"/>
        <end position="140"/>
    </location>
</feature>
<comment type="similarity">
    <text evidence="1 2">Belongs to the DXO/Dom3Z family.</text>
</comment>
<feature type="compositionally biased region" description="Low complexity" evidence="3">
    <location>
        <begin position="230"/>
        <end position="241"/>
    </location>
</feature>
<dbReference type="GO" id="GO:0005829">
    <property type="term" value="C:cytosol"/>
    <property type="evidence" value="ECO:0007669"/>
    <property type="project" value="TreeGrafter"/>
</dbReference>
<dbReference type="RefSeq" id="XP_005844709.1">
    <property type="nucleotide sequence ID" value="XM_005844647.1"/>
</dbReference>
<keyword evidence="2" id="KW-0479">Metal-binding</keyword>
<keyword evidence="2" id="KW-0694">RNA-binding</keyword>
<dbReference type="PANTHER" id="PTHR12395">
    <property type="entry name" value="DOM-3 RELATED"/>
    <property type="match status" value="1"/>
</dbReference>
<keyword evidence="2" id="KW-0378">Hydrolase</keyword>
<evidence type="ECO:0000256" key="1">
    <source>
        <dbReference type="ARBA" id="ARBA00006562"/>
    </source>
</evidence>
<dbReference type="PANTHER" id="PTHR12395:SF9">
    <property type="entry name" value="DECAPPING AND EXORIBONUCLEASE PROTEIN"/>
    <property type="match status" value="1"/>
</dbReference>
<evidence type="ECO:0000313" key="6">
    <source>
        <dbReference type="Proteomes" id="UP000008141"/>
    </source>
</evidence>
<dbReference type="STRING" id="554065.E1ZNH3"/>
<dbReference type="GO" id="GO:0034353">
    <property type="term" value="F:mRNA 5'-diphosphatase activity"/>
    <property type="evidence" value="ECO:0007669"/>
    <property type="project" value="TreeGrafter"/>
</dbReference>
<reference evidence="5 6" key="1">
    <citation type="journal article" date="2010" name="Plant Cell">
        <title>The Chlorella variabilis NC64A genome reveals adaptation to photosymbiosis, coevolution with viruses, and cryptic sex.</title>
        <authorList>
            <person name="Blanc G."/>
            <person name="Duncan G."/>
            <person name="Agarkova I."/>
            <person name="Borodovsky M."/>
            <person name="Gurnon J."/>
            <person name="Kuo A."/>
            <person name="Lindquist E."/>
            <person name="Lucas S."/>
            <person name="Pangilinan J."/>
            <person name="Polle J."/>
            <person name="Salamov A."/>
            <person name="Terry A."/>
            <person name="Yamada T."/>
            <person name="Dunigan D.D."/>
            <person name="Grigoriev I.V."/>
            <person name="Claverie J.M."/>
            <person name="Van Etten J.L."/>
        </authorList>
    </citation>
    <scope>NUCLEOTIDE SEQUENCE [LARGE SCALE GENOMIC DNA]</scope>
    <source>
        <strain evidence="5 6">NC64A</strain>
    </source>
</reference>
<dbReference type="GeneID" id="17352087"/>
<feature type="compositionally biased region" description="Gly residues" evidence="3">
    <location>
        <begin position="107"/>
        <end position="126"/>
    </location>
</feature>
<dbReference type="GO" id="GO:0003723">
    <property type="term" value="F:RNA binding"/>
    <property type="evidence" value="ECO:0007669"/>
    <property type="project" value="UniProtKB-KW"/>
</dbReference>
<feature type="region of interest" description="Disordered" evidence="3">
    <location>
        <begin position="223"/>
        <end position="244"/>
    </location>
</feature>
<keyword evidence="2" id="KW-0540">Nuclease</keyword>